<dbReference type="Proteomes" id="UP000226192">
    <property type="component" value="Unassembled WGS sequence"/>
</dbReference>
<dbReference type="InterPro" id="IPR052030">
    <property type="entry name" value="Peptidase_M20/M20A_hydrolases"/>
</dbReference>
<dbReference type="EMBL" id="NJET01000006">
    <property type="protein sequence ID" value="PHH66595.1"/>
    <property type="molecule type" value="Genomic_DNA"/>
</dbReference>
<comment type="caution">
    <text evidence="2">The sequence shown here is derived from an EMBL/GenBank/DDBJ whole genome shotgun (WGS) entry which is preliminary data.</text>
</comment>
<protein>
    <recommendedName>
        <fullName evidence="4">Peptidase M20 dimerisation domain-containing protein</fullName>
    </recommendedName>
</protein>
<dbReference type="OrthoDB" id="6119954at2759"/>
<reference evidence="2 3" key="1">
    <citation type="submission" date="2017-06" db="EMBL/GenBank/DDBJ databases">
        <title>Ant-infecting Ophiocordyceps genomes reveal a high diversity of potential behavioral manipulation genes and a possible major role for enterotoxins.</title>
        <authorList>
            <person name="De Bekker C."/>
            <person name="Evans H.C."/>
            <person name="Brachmann A."/>
            <person name="Hughes D.P."/>
        </authorList>
    </citation>
    <scope>NUCLEOTIDE SEQUENCE [LARGE SCALE GENOMIC DNA]</scope>
    <source>
        <strain evidence="2 3">Map64</strain>
    </source>
</reference>
<keyword evidence="3" id="KW-1185">Reference proteome</keyword>
<sequence>MKRQGETIMLRQDMPYTASTDMGNVSHQVPTFHGGFGIETEPTAAMHSPEFATAAEKKEAHESAIRCAKGMAGMALRVLMEDEVAEEAKRDFKDSGDSS</sequence>
<dbReference type="PANTHER" id="PTHR30575">
    <property type="entry name" value="PEPTIDASE M20"/>
    <property type="match status" value="1"/>
</dbReference>
<feature type="compositionally biased region" description="Polar residues" evidence="1">
    <location>
        <begin position="19"/>
        <end position="29"/>
    </location>
</feature>
<name>A0A2C5YAR4_9HYPO</name>
<evidence type="ECO:0000313" key="2">
    <source>
        <dbReference type="EMBL" id="PHH66595.1"/>
    </source>
</evidence>
<evidence type="ECO:0000313" key="3">
    <source>
        <dbReference type="Proteomes" id="UP000226192"/>
    </source>
</evidence>
<dbReference type="GO" id="GO:0016805">
    <property type="term" value="F:dipeptidase activity"/>
    <property type="evidence" value="ECO:0007669"/>
    <property type="project" value="TreeGrafter"/>
</dbReference>
<dbReference type="Gene3D" id="3.40.630.10">
    <property type="entry name" value="Zn peptidases"/>
    <property type="match status" value="1"/>
</dbReference>
<evidence type="ECO:0000256" key="1">
    <source>
        <dbReference type="SAM" id="MobiDB-lite"/>
    </source>
</evidence>
<dbReference type="PANTHER" id="PTHR30575:SF0">
    <property type="entry name" value="XAA-ARG DIPEPTIDASE"/>
    <property type="match status" value="1"/>
</dbReference>
<dbReference type="AlphaFoldDB" id="A0A2C5YAR4"/>
<dbReference type="STRING" id="1399860.A0A2C5YAR4"/>
<organism evidence="2 3">
    <name type="scientific">Ophiocordyceps australis</name>
    <dbReference type="NCBI Taxonomy" id="1399860"/>
    <lineage>
        <taxon>Eukaryota</taxon>
        <taxon>Fungi</taxon>
        <taxon>Dikarya</taxon>
        <taxon>Ascomycota</taxon>
        <taxon>Pezizomycotina</taxon>
        <taxon>Sordariomycetes</taxon>
        <taxon>Hypocreomycetidae</taxon>
        <taxon>Hypocreales</taxon>
        <taxon>Ophiocordycipitaceae</taxon>
        <taxon>Ophiocordyceps</taxon>
    </lineage>
</organism>
<gene>
    <name evidence="2" type="ORF">CDD81_6432</name>
</gene>
<accession>A0A2C5YAR4</accession>
<proteinExistence type="predicted"/>
<evidence type="ECO:0008006" key="4">
    <source>
        <dbReference type="Google" id="ProtNLM"/>
    </source>
</evidence>
<feature type="region of interest" description="Disordered" evidence="1">
    <location>
        <begin position="19"/>
        <end position="41"/>
    </location>
</feature>
<dbReference type="SUPFAM" id="SSF53187">
    <property type="entry name" value="Zn-dependent exopeptidases"/>
    <property type="match status" value="1"/>
</dbReference>